<dbReference type="Proteomes" id="UP001549047">
    <property type="component" value="Unassembled WGS sequence"/>
</dbReference>
<dbReference type="InterPro" id="IPR012042">
    <property type="entry name" value="NeuTTM/CthTTM-like"/>
</dbReference>
<keyword evidence="3" id="KW-1185">Reference proteome</keyword>
<proteinExistence type="predicted"/>
<sequence length="160" mass="18109">MAKEIERKFLVRDDRWKAEADKGSRIRQAYILAMDGRNMRVRVRDNRKATLTIKAGGHGMTRDEFEFDVPVDEALPLFQLKLGNLIEKTRYKVKVARHVWEIDVYSGALEGLIVAEVEMKSEKESPEIPEWIGPELTGNPAYSNQALALSGLSADTYAEA</sequence>
<protein>
    <submittedName>
        <fullName evidence="2">CYTH domain-containing protein</fullName>
    </submittedName>
</protein>
<dbReference type="PANTHER" id="PTHR40114:SF1">
    <property type="entry name" value="SLR0698 PROTEIN"/>
    <property type="match status" value="1"/>
</dbReference>
<gene>
    <name evidence="2" type="ORF">ABID16_002850</name>
</gene>
<dbReference type="Pfam" id="PF01928">
    <property type="entry name" value="CYTH"/>
    <property type="match status" value="1"/>
</dbReference>
<comment type="caution">
    <text evidence="2">The sequence shown here is derived from an EMBL/GenBank/DDBJ whole genome shotgun (WGS) entry which is preliminary data.</text>
</comment>
<accession>A0ABV2J1B7</accession>
<dbReference type="Gene3D" id="2.40.320.10">
    <property type="entry name" value="Hypothetical Protein Pfu-838710-001"/>
    <property type="match status" value="1"/>
</dbReference>
<dbReference type="CDD" id="cd07891">
    <property type="entry name" value="CYTH-like_CthTTM-like_1"/>
    <property type="match status" value="1"/>
</dbReference>
<dbReference type="PROSITE" id="PS51707">
    <property type="entry name" value="CYTH"/>
    <property type="match status" value="1"/>
</dbReference>
<reference evidence="2 3" key="1">
    <citation type="submission" date="2024-06" db="EMBL/GenBank/DDBJ databases">
        <title>Genomic Encyclopedia of Type Strains, Phase IV (KMG-IV): sequencing the most valuable type-strain genomes for metagenomic binning, comparative biology and taxonomic classification.</title>
        <authorList>
            <person name="Goeker M."/>
        </authorList>
    </citation>
    <scope>NUCLEOTIDE SEQUENCE [LARGE SCALE GENOMIC DNA]</scope>
    <source>
        <strain evidence="2 3">DSM 29780</strain>
    </source>
</reference>
<feature type="domain" description="CYTH" evidence="1">
    <location>
        <begin position="2"/>
        <end position="160"/>
    </location>
</feature>
<name>A0ABV2J1B7_9HYPH</name>
<dbReference type="PANTHER" id="PTHR40114">
    <property type="entry name" value="SLR0698 PROTEIN"/>
    <property type="match status" value="1"/>
</dbReference>
<dbReference type="RefSeq" id="WP_354557014.1">
    <property type="nucleotide sequence ID" value="NZ_JBEPMB010000004.1"/>
</dbReference>
<dbReference type="InterPro" id="IPR033469">
    <property type="entry name" value="CYTH-like_dom_sf"/>
</dbReference>
<dbReference type="EMBL" id="JBEPMB010000004">
    <property type="protein sequence ID" value="MET3614513.1"/>
    <property type="molecule type" value="Genomic_DNA"/>
</dbReference>
<evidence type="ECO:0000313" key="2">
    <source>
        <dbReference type="EMBL" id="MET3614513.1"/>
    </source>
</evidence>
<dbReference type="InterPro" id="IPR023577">
    <property type="entry name" value="CYTH_domain"/>
</dbReference>
<evidence type="ECO:0000313" key="3">
    <source>
        <dbReference type="Proteomes" id="UP001549047"/>
    </source>
</evidence>
<organism evidence="2 3">
    <name type="scientific">Rhizobium aquaticum</name>
    <dbReference type="NCBI Taxonomy" id="1549636"/>
    <lineage>
        <taxon>Bacteria</taxon>
        <taxon>Pseudomonadati</taxon>
        <taxon>Pseudomonadota</taxon>
        <taxon>Alphaproteobacteria</taxon>
        <taxon>Hyphomicrobiales</taxon>
        <taxon>Rhizobiaceae</taxon>
        <taxon>Rhizobium/Agrobacterium group</taxon>
        <taxon>Rhizobium</taxon>
    </lineage>
</organism>
<evidence type="ECO:0000259" key="1">
    <source>
        <dbReference type="PROSITE" id="PS51707"/>
    </source>
</evidence>
<dbReference type="SMART" id="SM01118">
    <property type="entry name" value="CYTH"/>
    <property type="match status" value="1"/>
</dbReference>
<dbReference type="PIRSF" id="PIRSF016487">
    <property type="entry name" value="CYTH_UCP016487"/>
    <property type="match status" value="1"/>
</dbReference>
<dbReference type="SUPFAM" id="SSF55154">
    <property type="entry name" value="CYTH-like phosphatases"/>
    <property type="match status" value="1"/>
</dbReference>